<sequence>MAKGVYKEWLKPEKLVLLQGWKRNGLTDEEIAKNIGISRKTLSEWKSKYRNIGDALKIGKQQANFIVENKLFKRAKDGNVTAMIFWLKNNWRDKYNDSTLGPEEVALMKERKRKAKAEAIIAEYQAEQITNSSSNVTGVTIVDDIPKEEGADDDNDKS</sequence>
<comment type="caution">
    <text evidence="3">The sequence shown here is derived from an EMBL/GenBank/DDBJ whole genome shotgun (WGS) entry which is preliminary data.</text>
</comment>
<evidence type="ECO:0000256" key="1">
    <source>
        <dbReference type="SAM" id="MobiDB-lite"/>
    </source>
</evidence>
<feature type="region of interest" description="Disordered" evidence="1">
    <location>
        <begin position="137"/>
        <end position="158"/>
    </location>
</feature>
<name>A0A0R1UG66_9LACO</name>
<reference evidence="3 4" key="1">
    <citation type="journal article" date="2015" name="Genome Announc.">
        <title>Expanding the biotechnology potential of lactobacilli through comparative genomics of 213 strains and associated genera.</title>
        <authorList>
            <person name="Sun Z."/>
            <person name="Harris H.M."/>
            <person name="McCann A."/>
            <person name="Guo C."/>
            <person name="Argimon S."/>
            <person name="Zhang W."/>
            <person name="Yang X."/>
            <person name="Jeffery I.B."/>
            <person name="Cooney J.C."/>
            <person name="Kagawa T.F."/>
            <person name="Liu W."/>
            <person name="Song Y."/>
            <person name="Salvetti E."/>
            <person name="Wrobel A."/>
            <person name="Rasinkangas P."/>
            <person name="Parkhill J."/>
            <person name="Rea M.C."/>
            <person name="O'Sullivan O."/>
            <person name="Ritari J."/>
            <person name="Douillard F.P."/>
            <person name="Paul Ross R."/>
            <person name="Yang R."/>
            <person name="Briner A.E."/>
            <person name="Felis G.E."/>
            <person name="de Vos W.M."/>
            <person name="Barrangou R."/>
            <person name="Klaenhammer T.R."/>
            <person name="Caufield P.W."/>
            <person name="Cui Y."/>
            <person name="Zhang H."/>
            <person name="O'Toole P.W."/>
        </authorList>
    </citation>
    <scope>NUCLEOTIDE SEQUENCE [LARGE SCALE GENOMIC DNA]</scope>
    <source>
        <strain evidence="3 4">DSM 18793</strain>
    </source>
</reference>
<keyword evidence="4" id="KW-1185">Reference proteome</keyword>
<dbReference type="Proteomes" id="UP000051084">
    <property type="component" value="Unassembled WGS sequence"/>
</dbReference>
<dbReference type="EMBL" id="AZGC01000067">
    <property type="protein sequence ID" value="KRL91860.1"/>
    <property type="molecule type" value="Genomic_DNA"/>
</dbReference>
<evidence type="ECO:0000313" key="3">
    <source>
        <dbReference type="EMBL" id="KRL91860.1"/>
    </source>
</evidence>
<dbReference type="AlphaFoldDB" id="A0A0R1UG66"/>
<dbReference type="SUPFAM" id="SSF48295">
    <property type="entry name" value="TrpR-like"/>
    <property type="match status" value="1"/>
</dbReference>
<dbReference type="InterPro" id="IPR055247">
    <property type="entry name" value="InsJ-like_HTH"/>
</dbReference>
<dbReference type="RefSeq" id="WP_054653973.1">
    <property type="nucleotide sequence ID" value="NZ_AZGC01000067.1"/>
</dbReference>
<dbReference type="GO" id="GO:0043565">
    <property type="term" value="F:sequence-specific DNA binding"/>
    <property type="evidence" value="ECO:0007669"/>
    <property type="project" value="InterPro"/>
</dbReference>
<dbReference type="Pfam" id="PF13518">
    <property type="entry name" value="HTH_28"/>
    <property type="match status" value="1"/>
</dbReference>
<dbReference type="STRING" id="417373.GCA_001570685_01460"/>
<evidence type="ECO:0000259" key="2">
    <source>
        <dbReference type="Pfam" id="PF13518"/>
    </source>
</evidence>
<feature type="domain" description="Insertion element IS150 protein InsJ-like helix-turn-helix" evidence="2">
    <location>
        <begin position="16"/>
        <end position="56"/>
    </location>
</feature>
<dbReference type="InterPro" id="IPR010921">
    <property type="entry name" value="Trp_repressor/repl_initiator"/>
</dbReference>
<dbReference type="PATRIC" id="fig|1423742.4.peg.653"/>
<evidence type="ECO:0000313" key="4">
    <source>
        <dbReference type="Proteomes" id="UP000051084"/>
    </source>
</evidence>
<proteinExistence type="predicted"/>
<protein>
    <recommendedName>
        <fullName evidence="2">Insertion element IS150 protein InsJ-like helix-turn-helix domain-containing protein</fullName>
    </recommendedName>
</protein>
<accession>A0A0R1UG66</accession>
<dbReference type="OrthoDB" id="5868871at2"/>
<organism evidence="3 4">
    <name type="scientific">Limosilactobacillus equigenerosi DSM 18793 = JCM 14505</name>
    <dbReference type="NCBI Taxonomy" id="1423742"/>
    <lineage>
        <taxon>Bacteria</taxon>
        <taxon>Bacillati</taxon>
        <taxon>Bacillota</taxon>
        <taxon>Bacilli</taxon>
        <taxon>Lactobacillales</taxon>
        <taxon>Lactobacillaceae</taxon>
        <taxon>Limosilactobacillus</taxon>
    </lineage>
</organism>
<gene>
    <name evidence="3" type="ORF">FC21_GL000630</name>
</gene>
<dbReference type="Gene3D" id="1.10.10.60">
    <property type="entry name" value="Homeodomain-like"/>
    <property type="match status" value="1"/>
</dbReference>